<keyword evidence="3 4" id="KW-0808">Transferase</keyword>
<dbReference type="PROSITE" id="PS00375">
    <property type="entry name" value="UDPGT"/>
    <property type="match status" value="1"/>
</dbReference>
<evidence type="ECO:0000256" key="4">
    <source>
        <dbReference type="RuleBase" id="RU003718"/>
    </source>
</evidence>
<evidence type="ECO:0000313" key="7">
    <source>
        <dbReference type="Proteomes" id="UP000823941"/>
    </source>
</evidence>
<organism evidence="6 7">
    <name type="scientific">Plutella xylostella</name>
    <name type="common">Diamondback moth</name>
    <name type="synonym">Plutella maculipennis</name>
    <dbReference type="NCBI Taxonomy" id="51655"/>
    <lineage>
        <taxon>Eukaryota</taxon>
        <taxon>Metazoa</taxon>
        <taxon>Ecdysozoa</taxon>
        <taxon>Arthropoda</taxon>
        <taxon>Hexapoda</taxon>
        <taxon>Insecta</taxon>
        <taxon>Pterygota</taxon>
        <taxon>Neoptera</taxon>
        <taxon>Endopterygota</taxon>
        <taxon>Lepidoptera</taxon>
        <taxon>Glossata</taxon>
        <taxon>Ditrysia</taxon>
        <taxon>Yponomeutoidea</taxon>
        <taxon>Plutellidae</taxon>
        <taxon>Plutella</taxon>
    </lineage>
</organism>
<keyword evidence="5" id="KW-1133">Transmembrane helix</keyword>
<keyword evidence="2 4" id="KW-0328">Glycosyltransferase</keyword>
<sequence length="559" mass="61569">MYILIMSELIKVLSHSVSRLNNLASRVVRQYCSTGPAVAAVSMVSCVPRALALLALALLAGGGSAARILCYFPVPSISHQVVFRPLTQELARRGHQVTVLTPDPAFPPGGAPANLTEVDFHDRSYELWREAFVKEITGNSKKSFNALKSGFSAIIDVIDYQLGTAEMRRALAAGPYDLVFTEALARPALVLGHIFDAPVIQISSFGALPPSFQVFGAPSHPLLYPELSRKRLYNLSLWEKIEGIYEDLSLHWLQWQLQAAEDAVLARHVPGAPRVAELGARAQLLFLNVHRVFDGNRPAPPGVVYLGGLHQKPPQELPSDIKSYLDSSKHGVIYMSFGTNVSPSRLPAASIQLFNRVFAALPYDVLWKWDRDEMPGKADNIRISKWLPQADLLRHPKVVLFITQAGLQSTDEAITAGVPLLAFPMLGDQWYNAEKYEHLHIGLKRELAALTDELLAASIHTLIHDDSYRASIKRLGAVVADQPQSPLERAVWWTEHALRHRGAAHLRAPAAGVSWAEFLMLDVLAVISAAVMAAVTVCVVVLRTIYVTLFKRSAKVKKN</sequence>
<dbReference type="PANTHER" id="PTHR48043">
    <property type="entry name" value="EG:EG0003.4 PROTEIN-RELATED"/>
    <property type="match status" value="1"/>
</dbReference>
<reference evidence="6 7" key="1">
    <citation type="submission" date="2021-06" db="EMBL/GenBank/DDBJ databases">
        <title>A haploid diamondback moth (Plutella xylostella L.) genome assembly resolves 31 chromosomes and identifies a diamide resistance mutation.</title>
        <authorList>
            <person name="Ward C.M."/>
            <person name="Perry K.D."/>
            <person name="Baker G."/>
            <person name="Powis K."/>
            <person name="Heckel D.G."/>
            <person name="Baxter S.W."/>
        </authorList>
    </citation>
    <scope>NUCLEOTIDE SEQUENCE [LARGE SCALE GENOMIC DNA]</scope>
    <source>
        <strain evidence="6 7">LV</strain>
        <tissue evidence="6">Single pupa</tissue>
    </source>
</reference>
<feature type="transmembrane region" description="Helical" evidence="5">
    <location>
        <begin position="523"/>
        <end position="549"/>
    </location>
</feature>
<dbReference type="InterPro" id="IPR050271">
    <property type="entry name" value="UDP-glycosyltransferase"/>
</dbReference>
<evidence type="ECO:0000256" key="1">
    <source>
        <dbReference type="ARBA" id="ARBA00009995"/>
    </source>
</evidence>
<evidence type="ECO:0000256" key="3">
    <source>
        <dbReference type="ARBA" id="ARBA00022679"/>
    </source>
</evidence>
<dbReference type="InterPro" id="IPR035595">
    <property type="entry name" value="UDP_glycos_trans_CS"/>
</dbReference>
<dbReference type="Pfam" id="PF00201">
    <property type="entry name" value="UDPGT"/>
    <property type="match status" value="1"/>
</dbReference>
<comment type="caution">
    <text evidence="6">The sequence shown here is derived from an EMBL/GenBank/DDBJ whole genome shotgun (WGS) entry which is preliminary data.</text>
</comment>
<dbReference type="SUPFAM" id="SSF53756">
    <property type="entry name" value="UDP-Glycosyltransferase/glycogen phosphorylase"/>
    <property type="match status" value="1"/>
</dbReference>
<accession>A0ABQ7QTG9</accession>
<dbReference type="PANTHER" id="PTHR48043:SF159">
    <property type="entry name" value="EG:EG0003.4 PROTEIN-RELATED"/>
    <property type="match status" value="1"/>
</dbReference>
<name>A0ABQ7QTG9_PLUXY</name>
<dbReference type="Proteomes" id="UP000823941">
    <property type="component" value="Chromosome 9"/>
</dbReference>
<dbReference type="InterPro" id="IPR002213">
    <property type="entry name" value="UDP_glucos_trans"/>
</dbReference>
<keyword evidence="5" id="KW-0472">Membrane</keyword>
<protein>
    <recommendedName>
        <fullName evidence="8">Glucuronosyltransferase</fullName>
    </recommendedName>
</protein>
<evidence type="ECO:0000313" key="6">
    <source>
        <dbReference type="EMBL" id="KAG7308301.1"/>
    </source>
</evidence>
<comment type="similarity">
    <text evidence="1 4">Belongs to the UDP-glycosyltransferase family.</text>
</comment>
<proteinExistence type="inferred from homology"/>
<evidence type="ECO:0008006" key="8">
    <source>
        <dbReference type="Google" id="ProtNLM"/>
    </source>
</evidence>
<dbReference type="CDD" id="cd03784">
    <property type="entry name" value="GT1_Gtf-like"/>
    <property type="match status" value="1"/>
</dbReference>
<gene>
    <name evidence="6" type="ORF">JYU34_006997</name>
</gene>
<evidence type="ECO:0000256" key="2">
    <source>
        <dbReference type="ARBA" id="ARBA00022676"/>
    </source>
</evidence>
<dbReference type="EMBL" id="JAHIBW010000009">
    <property type="protein sequence ID" value="KAG7308301.1"/>
    <property type="molecule type" value="Genomic_DNA"/>
</dbReference>
<keyword evidence="5" id="KW-0812">Transmembrane</keyword>
<evidence type="ECO:0000256" key="5">
    <source>
        <dbReference type="SAM" id="Phobius"/>
    </source>
</evidence>
<dbReference type="Gene3D" id="3.40.50.2000">
    <property type="entry name" value="Glycogen Phosphorylase B"/>
    <property type="match status" value="2"/>
</dbReference>
<keyword evidence="7" id="KW-1185">Reference proteome</keyword>